<keyword evidence="4" id="KW-1185">Reference proteome</keyword>
<keyword evidence="2" id="KW-1133">Transmembrane helix</keyword>
<evidence type="ECO:0000256" key="2">
    <source>
        <dbReference type="SAM" id="Phobius"/>
    </source>
</evidence>
<feature type="transmembrane region" description="Helical" evidence="2">
    <location>
        <begin position="100"/>
        <end position="121"/>
    </location>
</feature>
<dbReference type="KEGG" id="msp:Mspyr1_29650"/>
<name>E6TAK3_MYCSR</name>
<feature type="region of interest" description="Disordered" evidence="1">
    <location>
        <begin position="198"/>
        <end position="234"/>
    </location>
</feature>
<reference evidence="3 4" key="1">
    <citation type="journal article" date="2011" name="Stand. Genomic Sci.">
        <title>Complete genome sequence of Mycobacterium sp. strain (Spyr1) and reclassification to Mycobacterium gilvum Spyr1.</title>
        <authorList>
            <person name="Kallimanis A."/>
            <person name="Karabika E."/>
            <person name="Mavromatis K."/>
            <person name="Lapidus A."/>
            <person name="Labutti K.M."/>
            <person name="Liolios K."/>
            <person name="Ivanova N."/>
            <person name="Goodwin L."/>
            <person name="Woyke T."/>
            <person name="Velentzas A.D."/>
            <person name="Perisynakis A."/>
            <person name="Ouzounis C.C."/>
            <person name="Kyrpides N.C."/>
            <person name="Koukkou A.I."/>
            <person name="Drainas C."/>
        </authorList>
    </citation>
    <scope>NUCLEOTIDE SEQUENCE [LARGE SCALE GENOMIC DNA]</scope>
    <source>
        <strain evidence="4">DSM 45189 / LMG 24558 / Spyr1</strain>
    </source>
</reference>
<dbReference type="Pfam" id="PF10821">
    <property type="entry name" value="DUF2567"/>
    <property type="match status" value="1"/>
</dbReference>
<feature type="transmembrane region" description="Helical" evidence="2">
    <location>
        <begin position="15"/>
        <end position="37"/>
    </location>
</feature>
<dbReference type="AlphaFoldDB" id="E6TAK3"/>
<dbReference type="EMBL" id="CP002385">
    <property type="protein sequence ID" value="ADT99584.1"/>
    <property type="molecule type" value="Genomic_DNA"/>
</dbReference>
<protein>
    <recommendedName>
        <fullName evidence="5">Transmembrane protein</fullName>
    </recommendedName>
</protein>
<sequence>MTAPIQAPRLSRTRAALTVVAGLAAAGAVVGAAWAWLAPPIKGVIALTRTGDRIKASIGAEADNWFTSAFLFAGMLSVLAVVAAVAVWQWRSHRGPVMAGALAAGSVAAAASAGGVGAALARLRHGVVDIAGAPVSDAQRVHYISEAPSVFFGHSPFQIATTLLLPAAVAATVYLLAAVACTRDDLGGWPPIEYYGTPAGPPAGLPSGPPVGPPTGRIGTAAGVPPAAPGPPSP</sequence>
<dbReference type="HOGENOM" id="CLU_102917_0_0_11"/>
<feature type="transmembrane region" description="Helical" evidence="2">
    <location>
        <begin position="157"/>
        <end position="177"/>
    </location>
</feature>
<gene>
    <name evidence="3" type="ordered locus">Mspyr1_29650</name>
</gene>
<feature type="compositionally biased region" description="Pro residues" evidence="1">
    <location>
        <begin position="199"/>
        <end position="213"/>
    </location>
</feature>
<evidence type="ECO:0000256" key="1">
    <source>
        <dbReference type="SAM" id="MobiDB-lite"/>
    </source>
</evidence>
<dbReference type="Proteomes" id="UP000008916">
    <property type="component" value="Chromosome"/>
</dbReference>
<organism evidence="3 4">
    <name type="scientific">Mycolicibacterium gilvum (strain DSM 45189 / LMG 24558 / Spyr1)</name>
    <name type="common">Mycobacterium gilvum</name>
    <dbReference type="NCBI Taxonomy" id="278137"/>
    <lineage>
        <taxon>Bacteria</taxon>
        <taxon>Bacillati</taxon>
        <taxon>Actinomycetota</taxon>
        <taxon>Actinomycetes</taxon>
        <taxon>Mycobacteriales</taxon>
        <taxon>Mycobacteriaceae</taxon>
        <taxon>Mycolicibacterium</taxon>
    </lineage>
</organism>
<evidence type="ECO:0000313" key="3">
    <source>
        <dbReference type="EMBL" id="ADT99584.1"/>
    </source>
</evidence>
<proteinExistence type="predicted"/>
<accession>E6TAK3</accession>
<dbReference type="InterPro" id="IPR021213">
    <property type="entry name" value="DUF2567"/>
</dbReference>
<feature type="transmembrane region" description="Helical" evidence="2">
    <location>
        <begin position="65"/>
        <end position="88"/>
    </location>
</feature>
<keyword evidence="2" id="KW-0812">Transmembrane</keyword>
<keyword evidence="2" id="KW-0472">Membrane</keyword>
<evidence type="ECO:0008006" key="5">
    <source>
        <dbReference type="Google" id="ProtNLM"/>
    </source>
</evidence>
<evidence type="ECO:0000313" key="4">
    <source>
        <dbReference type="Proteomes" id="UP000008916"/>
    </source>
</evidence>